<dbReference type="Pfam" id="PF18758">
    <property type="entry name" value="KDZ"/>
    <property type="match status" value="1"/>
</dbReference>
<dbReference type="Proteomes" id="UP001175228">
    <property type="component" value="Unassembled WGS sequence"/>
</dbReference>
<proteinExistence type="predicted"/>
<protein>
    <recommendedName>
        <fullName evidence="1">CxC2-like cysteine cluster KDZ transposase-associated domain-containing protein</fullName>
    </recommendedName>
</protein>
<reference evidence="2" key="1">
    <citation type="submission" date="2023-06" db="EMBL/GenBank/DDBJ databases">
        <authorList>
            <consortium name="Lawrence Berkeley National Laboratory"/>
            <person name="Ahrendt S."/>
            <person name="Sahu N."/>
            <person name="Indic B."/>
            <person name="Wong-Bajracharya J."/>
            <person name="Merenyi Z."/>
            <person name="Ke H.-M."/>
            <person name="Monk M."/>
            <person name="Kocsube S."/>
            <person name="Drula E."/>
            <person name="Lipzen A."/>
            <person name="Balint B."/>
            <person name="Henrissat B."/>
            <person name="Andreopoulos B."/>
            <person name="Martin F.M."/>
            <person name="Harder C.B."/>
            <person name="Rigling D."/>
            <person name="Ford K.L."/>
            <person name="Foster G.D."/>
            <person name="Pangilinan J."/>
            <person name="Papanicolaou A."/>
            <person name="Barry K."/>
            <person name="LaButti K."/>
            <person name="Viragh M."/>
            <person name="Koriabine M."/>
            <person name="Yan M."/>
            <person name="Riley R."/>
            <person name="Champramary S."/>
            <person name="Plett K.L."/>
            <person name="Tsai I.J."/>
            <person name="Slot J."/>
            <person name="Sipos G."/>
            <person name="Plett J."/>
            <person name="Nagy L.G."/>
            <person name="Grigoriev I.V."/>
        </authorList>
    </citation>
    <scope>NUCLEOTIDE SEQUENCE</scope>
    <source>
        <strain evidence="2">HWK02</strain>
    </source>
</reference>
<dbReference type="EMBL" id="JAUEPU010000064">
    <property type="protein sequence ID" value="KAK0482842.1"/>
    <property type="molecule type" value="Genomic_DNA"/>
</dbReference>
<dbReference type="InterPro" id="IPR040521">
    <property type="entry name" value="KDZ"/>
</dbReference>
<dbReference type="AlphaFoldDB" id="A0AA39PEM9"/>
<evidence type="ECO:0000259" key="1">
    <source>
        <dbReference type="Pfam" id="PF18803"/>
    </source>
</evidence>
<evidence type="ECO:0000313" key="2">
    <source>
        <dbReference type="EMBL" id="KAK0482842.1"/>
    </source>
</evidence>
<accession>A0AA39PEM9</accession>
<dbReference type="InterPro" id="IPR041457">
    <property type="entry name" value="CxC2_KDZ-assoc"/>
</dbReference>
<keyword evidence="3" id="KW-1185">Reference proteome</keyword>
<gene>
    <name evidence="2" type="ORF">EDD18DRAFT_1112478</name>
</gene>
<comment type="caution">
    <text evidence="2">The sequence shown here is derived from an EMBL/GenBank/DDBJ whole genome shotgun (WGS) entry which is preliminary data.</text>
</comment>
<organism evidence="2 3">
    <name type="scientific">Armillaria luteobubalina</name>
    <dbReference type="NCBI Taxonomy" id="153913"/>
    <lineage>
        <taxon>Eukaryota</taxon>
        <taxon>Fungi</taxon>
        <taxon>Dikarya</taxon>
        <taxon>Basidiomycota</taxon>
        <taxon>Agaricomycotina</taxon>
        <taxon>Agaricomycetes</taxon>
        <taxon>Agaricomycetidae</taxon>
        <taxon>Agaricales</taxon>
        <taxon>Marasmiineae</taxon>
        <taxon>Physalacriaceae</taxon>
        <taxon>Armillaria</taxon>
    </lineage>
</organism>
<feature type="domain" description="CxC2-like cysteine cluster KDZ transposase-associated" evidence="1">
    <location>
        <begin position="2"/>
        <end position="33"/>
    </location>
</feature>
<evidence type="ECO:0000313" key="3">
    <source>
        <dbReference type="Proteomes" id="UP001175228"/>
    </source>
</evidence>
<sequence>MAALKQFQMLTFMGKISAYEYYYSLAQLTDNTNTKTPSDNYVAFVWIIWEWSFIWQLKRVGIGNDPGGCQNAKPASCAVECLACPWPGMNILDIIDPHEYLFLFRYGNFHLERFDVSSGEKDPTLGKGLAYCVDPTSFCRHLQEFDKQIIQPASTCSNHEAAQDDKRMQNGTWYLAASRVGGVVCTRHELKLLLSTVDLQVLEELVRAWFSIQVQIGRRHKFGGRKEYQILYTTSFIYPMETESKKCN</sequence>
<dbReference type="Pfam" id="PF18803">
    <property type="entry name" value="CxC2"/>
    <property type="match status" value="1"/>
</dbReference>
<name>A0AA39PEM9_9AGAR</name>